<dbReference type="Proteomes" id="UP000193144">
    <property type="component" value="Unassembled WGS sequence"/>
</dbReference>
<organism evidence="3 4">
    <name type="scientific">Clohesyomyces aquaticus</name>
    <dbReference type="NCBI Taxonomy" id="1231657"/>
    <lineage>
        <taxon>Eukaryota</taxon>
        <taxon>Fungi</taxon>
        <taxon>Dikarya</taxon>
        <taxon>Ascomycota</taxon>
        <taxon>Pezizomycotina</taxon>
        <taxon>Dothideomycetes</taxon>
        <taxon>Pleosporomycetidae</taxon>
        <taxon>Pleosporales</taxon>
        <taxon>Lindgomycetaceae</taxon>
        <taxon>Clohesyomyces</taxon>
    </lineage>
</organism>
<evidence type="ECO:0000256" key="1">
    <source>
        <dbReference type="SAM" id="Coils"/>
    </source>
</evidence>
<accession>A0A1Y1ZKT8</accession>
<feature type="chain" id="PRO_5012914746" evidence="2">
    <location>
        <begin position="21"/>
        <end position="237"/>
    </location>
</feature>
<evidence type="ECO:0000313" key="3">
    <source>
        <dbReference type="EMBL" id="ORY10794.1"/>
    </source>
</evidence>
<evidence type="ECO:0000256" key="2">
    <source>
        <dbReference type="SAM" id="SignalP"/>
    </source>
</evidence>
<dbReference type="EMBL" id="MCFA01000068">
    <property type="protein sequence ID" value="ORY10794.1"/>
    <property type="molecule type" value="Genomic_DNA"/>
</dbReference>
<keyword evidence="2" id="KW-0732">Signal</keyword>
<dbReference type="AlphaFoldDB" id="A0A1Y1ZKT8"/>
<sequence>MRSISFVVALLFALVSSTYAWPEIHVLEARKGGKGNGTANGNSVNRACRKMAKLESITALAANQTKLDAMVAKGRLNATEVEAIKAKAANATTELQTMQGNTTFVTECAVIGAHQKVVGQCKAMKSLAKLSDLANNATAMAALASKKQLNETQMAKLQEKIGNATTKLKEMQANTTLTDLCASQQKAKAGDASASTSATQAQSTGGSAAKGAAAGLSAQSAPYIFVPLLAGVFAMLL</sequence>
<proteinExistence type="predicted"/>
<feature type="coiled-coil region" evidence="1">
    <location>
        <begin position="140"/>
        <end position="174"/>
    </location>
</feature>
<name>A0A1Y1ZKT8_9PLEO</name>
<keyword evidence="4" id="KW-1185">Reference proteome</keyword>
<feature type="signal peptide" evidence="2">
    <location>
        <begin position="1"/>
        <end position="20"/>
    </location>
</feature>
<keyword evidence="1" id="KW-0175">Coiled coil</keyword>
<comment type="caution">
    <text evidence="3">The sequence shown here is derived from an EMBL/GenBank/DDBJ whole genome shotgun (WGS) entry which is preliminary data.</text>
</comment>
<evidence type="ECO:0000313" key="4">
    <source>
        <dbReference type="Proteomes" id="UP000193144"/>
    </source>
</evidence>
<protein>
    <submittedName>
        <fullName evidence="3">Uncharacterized protein</fullName>
    </submittedName>
</protein>
<dbReference type="OrthoDB" id="5243723at2759"/>
<reference evidence="3 4" key="1">
    <citation type="submission" date="2016-07" db="EMBL/GenBank/DDBJ databases">
        <title>Pervasive Adenine N6-methylation of Active Genes in Fungi.</title>
        <authorList>
            <consortium name="DOE Joint Genome Institute"/>
            <person name="Mondo S.J."/>
            <person name="Dannebaum R.O."/>
            <person name="Kuo R.C."/>
            <person name="Labutti K."/>
            <person name="Haridas S."/>
            <person name="Kuo A."/>
            <person name="Salamov A."/>
            <person name="Ahrendt S.R."/>
            <person name="Lipzen A."/>
            <person name="Sullivan W."/>
            <person name="Andreopoulos W.B."/>
            <person name="Clum A."/>
            <person name="Lindquist E."/>
            <person name="Daum C."/>
            <person name="Ramamoorthy G.K."/>
            <person name="Gryganskyi A."/>
            <person name="Culley D."/>
            <person name="Magnuson J.K."/>
            <person name="James T.Y."/>
            <person name="O'Malley M.A."/>
            <person name="Stajich J.E."/>
            <person name="Spatafora J.W."/>
            <person name="Visel A."/>
            <person name="Grigoriev I.V."/>
        </authorList>
    </citation>
    <scope>NUCLEOTIDE SEQUENCE [LARGE SCALE GENOMIC DNA]</scope>
    <source>
        <strain evidence="3 4">CBS 115471</strain>
    </source>
</reference>
<gene>
    <name evidence="3" type="ORF">BCR34DRAFT_588344</name>
</gene>